<evidence type="ECO:0000313" key="2">
    <source>
        <dbReference type="Proteomes" id="UP000001593"/>
    </source>
</evidence>
<dbReference type="PANTHER" id="PTHR31511:SF12">
    <property type="entry name" value="RHO TERMINATION FACTOR N-TERMINAL DOMAIN-CONTAINING PROTEIN"/>
    <property type="match status" value="1"/>
</dbReference>
<dbReference type="EMBL" id="DS476326">
    <property type="protein sequence ID" value="EDO26269.1"/>
    <property type="molecule type" value="Genomic_DNA"/>
</dbReference>
<sequence length="131" mass="15515">MFPKKKDPQRLNKQLRENSMKFDWTGIEFPVSLKQIDKFEKQNPYAINVFGYEGNVYPLKINKDGNALYLAFKNFNRKMRVPFVVYADFESFTENISTCSPDESKSFTNQYQKHKPSGYCYLIKCFDESIF</sequence>
<reference evidence="1 2" key="1">
    <citation type="journal article" date="2007" name="Science">
        <title>Sea anemone genome reveals ancestral eumetazoan gene repertoire and genomic organization.</title>
        <authorList>
            <person name="Putnam N.H."/>
            <person name="Srivastava M."/>
            <person name="Hellsten U."/>
            <person name="Dirks B."/>
            <person name="Chapman J."/>
            <person name="Salamov A."/>
            <person name="Terry A."/>
            <person name="Shapiro H."/>
            <person name="Lindquist E."/>
            <person name="Kapitonov V.V."/>
            <person name="Jurka J."/>
            <person name="Genikhovich G."/>
            <person name="Grigoriev I.V."/>
            <person name="Lucas S.M."/>
            <person name="Steele R.E."/>
            <person name="Finnerty J.R."/>
            <person name="Technau U."/>
            <person name="Martindale M.Q."/>
            <person name="Rokhsar D.S."/>
        </authorList>
    </citation>
    <scope>NUCLEOTIDE SEQUENCE [LARGE SCALE GENOMIC DNA]</scope>
    <source>
        <strain evidence="2">CH2 X CH6</strain>
    </source>
</reference>
<evidence type="ECO:0000313" key="1">
    <source>
        <dbReference type="EMBL" id="EDO26269.1"/>
    </source>
</evidence>
<proteinExistence type="predicted"/>
<accession>A8DV76</accession>
<dbReference type="PhylomeDB" id="A8DV76"/>
<dbReference type="Proteomes" id="UP000001593">
    <property type="component" value="Unassembled WGS sequence"/>
</dbReference>
<organism evidence="1 2">
    <name type="scientific">Nematostella vectensis</name>
    <name type="common">Starlet sea anemone</name>
    <dbReference type="NCBI Taxonomy" id="45351"/>
    <lineage>
        <taxon>Eukaryota</taxon>
        <taxon>Metazoa</taxon>
        <taxon>Cnidaria</taxon>
        <taxon>Anthozoa</taxon>
        <taxon>Hexacorallia</taxon>
        <taxon>Actiniaria</taxon>
        <taxon>Edwardsiidae</taxon>
        <taxon>Nematostella</taxon>
    </lineage>
</organism>
<dbReference type="InParanoid" id="A8DV76"/>
<dbReference type="HOGENOM" id="CLU_133586_0_0_1"/>
<name>A8DV76_NEMVE</name>
<feature type="non-terminal residue" evidence="1">
    <location>
        <position position="131"/>
    </location>
</feature>
<dbReference type="AlphaFoldDB" id="A8DV76"/>
<gene>
    <name evidence="1" type="ORF">NEMVEDRAFT_v1g154775</name>
</gene>
<protein>
    <submittedName>
        <fullName evidence="1">Uncharacterized protein</fullName>
    </submittedName>
</protein>
<keyword evidence="2" id="KW-1185">Reference proteome</keyword>
<dbReference type="OMA" id="WEEYNSC"/>
<dbReference type="PANTHER" id="PTHR31511">
    <property type="entry name" value="PROTEIN CBG23764"/>
    <property type="match status" value="1"/>
</dbReference>